<keyword evidence="1" id="KW-0472">Membrane</keyword>
<sequence>MSLNTSINTPYLVLAGVVFIAIAFVFVVTQPQLDRISVLRHDITDNTTTLMEKQDFIRTLAIKVQQLQAQPEAEKQLSVVVPQTDMTQDVVRVVGQYGAQAGVGIQSISNNSSERQAQINASIARGDAAKTPSDLRILSFQVNTVSTYAQLQAFIKALEKSPRLIDVVHLSIKQIAQLPGQVSATLRVQAYSQQK</sequence>
<dbReference type="Proteomes" id="UP000177941">
    <property type="component" value="Unassembled WGS sequence"/>
</dbReference>
<evidence type="ECO:0000256" key="1">
    <source>
        <dbReference type="SAM" id="Phobius"/>
    </source>
</evidence>
<reference evidence="2 3" key="1">
    <citation type="journal article" date="2016" name="Nat. Commun.">
        <title>Thousands of microbial genomes shed light on interconnected biogeochemical processes in an aquifer system.</title>
        <authorList>
            <person name="Anantharaman K."/>
            <person name="Brown C.T."/>
            <person name="Hug L.A."/>
            <person name="Sharon I."/>
            <person name="Castelle C.J."/>
            <person name="Probst A.J."/>
            <person name="Thomas B.C."/>
            <person name="Singh A."/>
            <person name="Wilkins M.J."/>
            <person name="Karaoz U."/>
            <person name="Brodie E.L."/>
            <person name="Williams K.H."/>
            <person name="Hubbard S.S."/>
            <person name="Banfield J.F."/>
        </authorList>
    </citation>
    <scope>NUCLEOTIDE SEQUENCE [LARGE SCALE GENOMIC DNA]</scope>
</reference>
<dbReference type="AlphaFoldDB" id="A0A1G1X809"/>
<dbReference type="InterPro" id="IPR014717">
    <property type="entry name" value="Transl_elong_EF1B/ribsomal_bS6"/>
</dbReference>
<comment type="caution">
    <text evidence="2">The sequence shown here is derived from an EMBL/GenBank/DDBJ whole genome shotgun (WGS) entry which is preliminary data.</text>
</comment>
<gene>
    <name evidence="2" type="ORF">A3E36_00890</name>
</gene>
<evidence type="ECO:0000313" key="2">
    <source>
        <dbReference type="EMBL" id="OGY36124.1"/>
    </source>
</evidence>
<proteinExistence type="predicted"/>
<feature type="transmembrane region" description="Helical" evidence="1">
    <location>
        <begin position="12"/>
        <end position="29"/>
    </location>
</feature>
<keyword evidence="1" id="KW-0812">Transmembrane</keyword>
<dbReference type="EMBL" id="MHHS01000037">
    <property type="protein sequence ID" value="OGY36124.1"/>
    <property type="molecule type" value="Genomic_DNA"/>
</dbReference>
<accession>A0A1G1X809</accession>
<name>A0A1G1X809_9BACT</name>
<dbReference type="Gene3D" id="3.30.70.60">
    <property type="match status" value="1"/>
</dbReference>
<protein>
    <submittedName>
        <fullName evidence="2">Uncharacterized protein</fullName>
    </submittedName>
</protein>
<organism evidence="2 3">
    <name type="scientific">Candidatus Andersenbacteria bacterium RIFCSPHIGHO2_12_FULL_45_11b</name>
    <dbReference type="NCBI Taxonomy" id="1797282"/>
    <lineage>
        <taxon>Bacteria</taxon>
        <taxon>Candidatus Anderseniibacteriota</taxon>
    </lineage>
</organism>
<keyword evidence="1" id="KW-1133">Transmembrane helix</keyword>
<evidence type="ECO:0000313" key="3">
    <source>
        <dbReference type="Proteomes" id="UP000177941"/>
    </source>
</evidence>